<proteinExistence type="predicted"/>
<dbReference type="EMBL" id="MU004233">
    <property type="protein sequence ID" value="KAF2671539.1"/>
    <property type="molecule type" value="Genomic_DNA"/>
</dbReference>
<reference evidence="2" key="1">
    <citation type="journal article" date="2020" name="Stud. Mycol.">
        <title>101 Dothideomycetes genomes: a test case for predicting lifestyles and emergence of pathogens.</title>
        <authorList>
            <person name="Haridas S."/>
            <person name="Albert R."/>
            <person name="Binder M."/>
            <person name="Bloem J."/>
            <person name="Labutti K."/>
            <person name="Salamov A."/>
            <person name="Andreopoulos B."/>
            <person name="Baker S."/>
            <person name="Barry K."/>
            <person name="Bills G."/>
            <person name="Bluhm B."/>
            <person name="Cannon C."/>
            <person name="Castanera R."/>
            <person name="Culley D."/>
            <person name="Daum C."/>
            <person name="Ezra D."/>
            <person name="Gonzalez J."/>
            <person name="Henrissat B."/>
            <person name="Kuo A."/>
            <person name="Liang C."/>
            <person name="Lipzen A."/>
            <person name="Lutzoni F."/>
            <person name="Magnuson J."/>
            <person name="Mondo S."/>
            <person name="Nolan M."/>
            <person name="Ohm R."/>
            <person name="Pangilinan J."/>
            <person name="Park H.-J."/>
            <person name="Ramirez L."/>
            <person name="Alfaro M."/>
            <person name="Sun H."/>
            <person name="Tritt A."/>
            <person name="Yoshinaga Y."/>
            <person name="Zwiers L.-H."/>
            <person name="Turgeon B."/>
            <person name="Goodwin S."/>
            <person name="Spatafora J."/>
            <person name="Crous P."/>
            <person name="Grigoriev I."/>
        </authorList>
    </citation>
    <scope>NUCLEOTIDE SEQUENCE</scope>
    <source>
        <strain evidence="2">CBS 115976</strain>
    </source>
</reference>
<dbReference type="OrthoDB" id="4520428at2759"/>
<feature type="domain" description="ABM" evidence="1">
    <location>
        <begin position="42"/>
        <end position="136"/>
    </location>
</feature>
<evidence type="ECO:0000259" key="1">
    <source>
        <dbReference type="PROSITE" id="PS51725"/>
    </source>
</evidence>
<dbReference type="SUPFAM" id="SSF54909">
    <property type="entry name" value="Dimeric alpha+beta barrel"/>
    <property type="match status" value="1"/>
</dbReference>
<dbReference type="InterPro" id="IPR011008">
    <property type="entry name" value="Dimeric_a/b-barrel"/>
</dbReference>
<accession>A0A6A6UGZ9</accession>
<dbReference type="AlphaFoldDB" id="A0A6A6UGZ9"/>
<dbReference type="Gene3D" id="3.30.70.100">
    <property type="match status" value="1"/>
</dbReference>
<dbReference type="PANTHER" id="PTHR40624:SF1">
    <property type="entry name" value="BIOSYNTHESIS MONOOXYGENASE, PUTATIVE (AFU_ORTHOLOGUE AFUA_1G12025)-RELATED"/>
    <property type="match status" value="1"/>
</dbReference>
<protein>
    <recommendedName>
        <fullName evidence="1">ABM domain-containing protein</fullName>
    </recommendedName>
</protein>
<evidence type="ECO:0000313" key="3">
    <source>
        <dbReference type="Proteomes" id="UP000799302"/>
    </source>
</evidence>
<organism evidence="2 3">
    <name type="scientific">Microthyrium microscopicum</name>
    <dbReference type="NCBI Taxonomy" id="703497"/>
    <lineage>
        <taxon>Eukaryota</taxon>
        <taxon>Fungi</taxon>
        <taxon>Dikarya</taxon>
        <taxon>Ascomycota</taxon>
        <taxon>Pezizomycotina</taxon>
        <taxon>Dothideomycetes</taxon>
        <taxon>Dothideomycetes incertae sedis</taxon>
        <taxon>Microthyriales</taxon>
        <taxon>Microthyriaceae</taxon>
        <taxon>Microthyrium</taxon>
    </lineage>
</organism>
<dbReference type="PANTHER" id="PTHR40624">
    <property type="entry name" value="BIOSYNTHESIS MONOOXYGENASE, PUTATIVE (AFU_ORTHOLOGUE AFUA_1G12025)-RELATED"/>
    <property type="match status" value="1"/>
</dbReference>
<dbReference type="PROSITE" id="PS51725">
    <property type="entry name" value="ABM"/>
    <property type="match status" value="1"/>
</dbReference>
<sequence>MPTNISHPTYQPLHINNQAKQFPFQKNTRTSHVLPTIKMPPFICVGKISPKTPSARQQFITTFESVIAHTTAHEPDVTKYALTVPLDEPDSLALYIIEEYKSQASFDAHVKTAPVLALIKTISDQSIQTSPVHVTMADPLLGVDRPTVSSFSDPLVFWAHITYPDVYTRGDALKGWKNCVEYAQGNEPETGMYMILQDREARTSIRVLEAFTGEKAWKENHRFSDVVVRHVAAEGVRGAKVDVVRLRKIAGFLGR</sequence>
<gene>
    <name evidence="2" type="ORF">BT63DRAFT_453935</name>
</gene>
<dbReference type="InterPro" id="IPR007138">
    <property type="entry name" value="ABM_dom"/>
</dbReference>
<evidence type="ECO:0000313" key="2">
    <source>
        <dbReference type="EMBL" id="KAF2671539.1"/>
    </source>
</evidence>
<dbReference type="Proteomes" id="UP000799302">
    <property type="component" value="Unassembled WGS sequence"/>
</dbReference>
<dbReference type="Pfam" id="PF03992">
    <property type="entry name" value="ABM"/>
    <property type="match status" value="1"/>
</dbReference>
<name>A0A6A6UGZ9_9PEZI</name>
<keyword evidence="3" id="KW-1185">Reference proteome</keyword>